<proteinExistence type="predicted"/>
<sequence>MSSSKKFTAALMNANTFFEQHGIDQLTESQLCDALVGVPEEQKTQVLYQMEQRLARIPTTPFLGVKPTPEAPQSETFFTPLEDRLWIRFFAGGALPNKHFFFFDLYDPELRIPKNAPDGYEFKVISPAGLAGPFDSVERLAGEVPKEGLEKFCVPMGATCELKRPGHAPFQFQVPLRAPAPGVAGSIPSACMQ</sequence>
<keyword evidence="2" id="KW-1185">Reference proteome</keyword>
<accession>A0AAD7BY32</accession>
<name>A0AAD7BY32_9AGAR</name>
<reference evidence="1" key="1">
    <citation type="submission" date="2023-03" db="EMBL/GenBank/DDBJ databases">
        <title>Massive genome expansion in bonnet fungi (Mycena s.s.) driven by repeated elements and novel gene families across ecological guilds.</title>
        <authorList>
            <consortium name="Lawrence Berkeley National Laboratory"/>
            <person name="Harder C.B."/>
            <person name="Miyauchi S."/>
            <person name="Viragh M."/>
            <person name="Kuo A."/>
            <person name="Thoen E."/>
            <person name="Andreopoulos B."/>
            <person name="Lu D."/>
            <person name="Skrede I."/>
            <person name="Drula E."/>
            <person name="Henrissat B."/>
            <person name="Morin E."/>
            <person name="Kohler A."/>
            <person name="Barry K."/>
            <person name="LaButti K."/>
            <person name="Morin E."/>
            <person name="Salamov A."/>
            <person name="Lipzen A."/>
            <person name="Mereny Z."/>
            <person name="Hegedus B."/>
            <person name="Baldrian P."/>
            <person name="Stursova M."/>
            <person name="Weitz H."/>
            <person name="Taylor A."/>
            <person name="Grigoriev I.V."/>
            <person name="Nagy L.G."/>
            <person name="Martin F."/>
            <person name="Kauserud H."/>
        </authorList>
    </citation>
    <scope>NUCLEOTIDE SEQUENCE</scope>
    <source>
        <strain evidence="1">9284</strain>
    </source>
</reference>
<dbReference type="AlphaFoldDB" id="A0AAD7BY32"/>
<dbReference type="EMBL" id="JARKIF010000008">
    <property type="protein sequence ID" value="KAJ7632715.1"/>
    <property type="molecule type" value="Genomic_DNA"/>
</dbReference>
<evidence type="ECO:0000313" key="2">
    <source>
        <dbReference type="Proteomes" id="UP001221142"/>
    </source>
</evidence>
<gene>
    <name evidence="1" type="ORF">FB45DRAFT_913250</name>
</gene>
<organism evidence="1 2">
    <name type="scientific">Roridomyces roridus</name>
    <dbReference type="NCBI Taxonomy" id="1738132"/>
    <lineage>
        <taxon>Eukaryota</taxon>
        <taxon>Fungi</taxon>
        <taxon>Dikarya</taxon>
        <taxon>Basidiomycota</taxon>
        <taxon>Agaricomycotina</taxon>
        <taxon>Agaricomycetes</taxon>
        <taxon>Agaricomycetidae</taxon>
        <taxon>Agaricales</taxon>
        <taxon>Marasmiineae</taxon>
        <taxon>Mycenaceae</taxon>
        <taxon>Roridomyces</taxon>
    </lineage>
</organism>
<comment type="caution">
    <text evidence="1">The sequence shown here is derived from an EMBL/GenBank/DDBJ whole genome shotgun (WGS) entry which is preliminary data.</text>
</comment>
<protein>
    <submittedName>
        <fullName evidence="1">Uncharacterized protein</fullName>
    </submittedName>
</protein>
<dbReference type="Proteomes" id="UP001221142">
    <property type="component" value="Unassembled WGS sequence"/>
</dbReference>
<evidence type="ECO:0000313" key="1">
    <source>
        <dbReference type="EMBL" id="KAJ7632715.1"/>
    </source>
</evidence>